<accession>A0AAE1BE56</accession>
<dbReference type="GO" id="GO:0004672">
    <property type="term" value="F:protein kinase activity"/>
    <property type="evidence" value="ECO:0007669"/>
    <property type="project" value="InterPro"/>
</dbReference>
<evidence type="ECO:0000259" key="3">
    <source>
        <dbReference type="Pfam" id="PF07714"/>
    </source>
</evidence>
<feature type="compositionally biased region" description="Basic residues" evidence="2">
    <location>
        <begin position="1"/>
        <end position="23"/>
    </location>
</feature>
<feature type="binding site" evidence="1">
    <location>
        <position position="725"/>
    </location>
    <ligand>
        <name>ATP</name>
        <dbReference type="ChEBI" id="CHEBI:30616"/>
    </ligand>
</feature>
<gene>
    <name evidence="4" type="ORF">Pcinc_044288</name>
</gene>
<dbReference type="Pfam" id="PF07714">
    <property type="entry name" value="PK_Tyr_Ser-Thr"/>
    <property type="match status" value="1"/>
</dbReference>
<dbReference type="GO" id="GO:0005524">
    <property type="term" value="F:ATP binding"/>
    <property type="evidence" value="ECO:0007669"/>
    <property type="project" value="UniProtKB-UniRule"/>
</dbReference>
<sequence length="747" mass="84250">MEMVRRNTKPGKLKHWTRRRGRMGTREEARREITRGNEGEESGKISEDERIDRREGVGRGSGVGGEITEYERIYGKEGVGRGSGEERENGEDVIAEVGEGRGIGRRDGKGESSEDERTKVRKEGEVRIGQETRKQKDAERFKGPSEWESSAGDQEVMGQTAFEDFIMDNAYIKKVSRGRRQTEPDFTNDEEFEAGLSTSFLLPHPPPQASYVPLEDHHYLRRDRGKAGRPRKRVKGLEEEEEEEDEGVVDMGNEGEEEVGRNEREKEDVMEMVMRNEKEEEVEMKREMEKLDKRDRVDVEKRRRGTKEEEGELRRRLKREKEGGMEEMNEGEMEREIMGESASEGVRERRVKRQDERGNERKLVGENEDNEMTEEEKTKEKREATGGELEGKSEEAGATDRTYREGKTEEEIGQRGVTDTEGERDGRVEGFPLHQGQTVFEFPSHAGIQAVYQLHEENLTKYNQPHPTISGVFLRQVHLTTDPRLTIHSGLLHYSLYSVSVSACHAPITVPFSPLRRKLCSSFSARTSAYTRADGIEEGRGGLGECEGGDDQCQQQGGGSGGKDGDAMGRSHDPEWRCPRLCCQDIGVSMERCVGGESEEGGGRLSLPALPPGSYTDRVKVRSMYAYSNYTPPVPFTVQARSSDKSPFPPGLLTVVYVGVVGGVAAEGFAPTEMFSPEYIFWRDDLKVYLDRPLGHGFFGTVYEGELVMREAGEARAEWQKVAVKTQGEAANTEDIRQFLREAAVMQ</sequence>
<proteinExistence type="predicted"/>
<feature type="region of interest" description="Disordered" evidence="2">
    <location>
        <begin position="77"/>
        <end position="159"/>
    </location>
</feature>
<keyword evidence="1" id="KW-0547">Nucleotide-binding</keyword>
<dbReference type="Proteomes" id="UP001286313">
    <property type="component" value="Unassembled WGS sequence"/>
</dbReference>
<keyword evidence="5" id="KW-1185">Reference proteome</keyword>
<evidence type="ECO:0000313" key="4">
    <source>
        <dbReference type="EMBL" id="KAK3848932.1"/>
    </source>
</evidence>
<keyword evidence="1" id="KW-0067">ATP-binding</keyword>
<dbReference type="InterPro" id="IPR017441">
    <property type="entry name" value="Protein_kinase_ATP_BS"/>
</dbReference>
<feature type="compositionally biased region" description="Basic and acidic residues" evidence="2">
    <location>
        <begin position="24"/>
        <end position="57"/>
    </location>
</feature>
<evidence type="ECO:0000256" key="2">
    <source>
        <dbReference type="SAM" id="MobiDB-lite"/>
    </source>
</evidence>
<feature type="compositionally biased region" description="Basic and acidic residues" evidence="2">
    <location>
        <begin position="401"/>
        <end position="413"/>
    </location>
</feature>
<dbReference type="PROSITE" id="PS00107">
    <property type="entry name" value="PROTEIN_KINASE_ATP"/>
    <property type="match status" value="1"/>
</dbReference>
<feature type="compositionally biased region" description="Basic and acidic residues" evidence="2">
    <location>
        <begin position="345"/>
        <end position="365"/>
    </location>
</feature>
<feature type="compositionally biased region" description="Acidic residues" evidence="2">
    <location>
        <begin position="238"/>
        <end position="257"/>
    </location>
</feature>
<feature type="compositionally biased region" description="Basic and acidic residues" evidence="2">
    <location>
        <begin position="77"/>
        <end position="87"/>
    </location>
</feature>
<evidence type="ECO:0000256" key="1">
    <source>
        <dbReference type="PROSITE-ProRule" id="PRU10141"/>
    </source>
</evidence>
<feature type="compositionally biased region" description="Basic and acidic residues" evidence="2">
    <location>
        <begin position="98"/>
        <end position="145"/>
    </location>
</feature>
<name>A0AAE1BE56_PETCI</name>
<organism evidence="4 5">
    <name type="scientific">Petrolisthes cinctipes</name>
    <name type="common">Flat porcelain crab</name>
    <dbReference type="NCBI Taxonomy" id="88211"/>
    <lineage>
        <taxon>Eukaryota</taxon>
        <taxon>Metazoa</taxon>
        <taxon>Ecdysozoa</taxon>
        <taxon>Arthropoda</taxon>
        <taxon>Crustacea</taxon>
        <taxon>Multicrustacea</taxon>
        <taxon>Malacostraca</taxon>
        <taxon>Eumalacostraca</taxon>
        <taxon>Eucarida</taxon>
        <taxon>Decapoda</taxon>
        <taxon>Pleocyemata</taxon>
        <taxon>Anomura</taxon>
        <taxon>Galatheoidea</taxon>
        <taxon>Porcellanidae</taxon>
        <taxon>Petrolisthes</taxon>
    </lineage>
</organism>
<feature type="domain" description="Serine-threonine/tyrosine-protein kinase catalytic" evidence="3">
    <location>
        <begin position="690"/>
        <end position="747"/>
    </location>
</feature>
<feature type="region of interest" description="Disordered" evidence="2">
    <location>
        <begin position="1"/>
        <end position="64"/>
    </location>
</feature>
<feature type="region of interest" description="Disordered" evidence="2">
    <location>
        <begin position="541"/>
        <end position="571"/>
    </location>
</feature>
<feature type="compositionally biased region" description="Basic residues" evidence="2">
    <location>
        <begin position="219"/>
        <end position="234"/>
    </location>
</feature>
<dbReference type="Gene3D" id="3.30.200.20">
    <property type="entry name" value="Phosphorylase Kinase, domain 1"/>
    <property type="match status" value="1"/>
</dbReference>
<dbReference type="InterPro" id="IPR001245">
    <property type="entry name" value="Ser-Thr/Tyr_kinase_cat_dom"/>
</dbReference>
<feature type="compositionally biased region" description="Basic and acidic residues" evidence="2">
    <location>
        <begin position="375"/>
        <end position="395"/>
    </location>
</feature>
<feature type="compositionally biased region" description="Basic and acidic residues" evidence="2">
    <location>
        <begin position="258"/>
        <end position="324"/>
    </location>
</feature>
<dbReference type="AlphaFoldDB" id="A0AAE1BE56"/>
<reference evidence="4" key="1">
    <citation type="submission" date="2023-10" db="EMBL/GenBank/DDBJ databases">
        <title>Genome assemblies of two species of porcelain crab, Petrolisthes cinctipes and Petrolisthes manimaculis (Anomura: Porcellanidae).</title>
        <authorList>
            <person name="Angst P."/>
        </authorList>
    </citation>
    <scope>NUCLEOTIDE SEQUENCE</scope>
    <source>
        <strain evidence="4">PB745_01</strain>
        <tissue evidence="4">Gill</tissue>
    </source>
</reference>
<comment type="caution">
    <text evidence="4">The sequence shown here is derived from an EMBL/GenBank/DDBJ whole genome shotgun (WGS) entry which is preliminary data.</text>
</comment>
<protein>
    <recommendedName>
        <fullName evidence="3">Serine-threonine/tyrosine-protein kinase catalytic domain-containing protein</fullName>
    </recommendedName>
</protein>
<feature type="region of interest" description="Disordered" evidence="2">
    <location>
        <begin position="198"/>
        <end position="426"/>
    </location>
</feature>
<dbReference type="EMBL" id="JAWQEG010009260">
    <property type="protein sequence ID" value="KAK3848932.1"/>
    <property type="molecule type" value="Genomic_DNA"/>
</dbReference>
<evidence type="ECO:0000313" key="5">
    <source>
        <dbReference type="Proteomes" id="UP001286313"/>
    </source>
</evidence>